<sequence>ILLHLQEMYGVESRTQRFNLSRKLFQAQIQEGASVHEHGLKIIDMTEQLAQLGFVIDHDLYVDLILTSLPKSFSQFLVNFHMNKIEVTLSELIAMLRTTEANFDSGKSKTHSLLLPSSRSAQGKGSASSSCKGKGVLMPVNTKGKGACFQCGKTGHWKKDFRVAVAAVSADNPHGASTSGMFMIELNLALNSSSSWVLDTGYGTNLCNALQGLRKVRKLRAGDLDLMLGDGSRIIAQAVGICDVNLCNGYVLTLDSCYFVMII</sequence>
<dbReference type="InterPro" id="IPR001878">
    <property type="entry name" value="Znf_CCHC"/>
</dbReference>
<evidence type="ECO:0000256" key="1">
    <source>
        <dbReference type="SAM" id="MobiDB-lite"/>
    </source>
</evidence>
<dbReference type="GO" id="GO:0003676">
    <property type="term" value="F:nucleic acid binding"/>
    <property type="evidence" value="ECO:0007669"/>
    <property type="project" value="InterPro"/>
</dbReference>
<dbReference type="Proteomes" id="UP000187406">
    <property type="component" value="Unassembled WGS sequence"/>
</dbReference>
<dbReference type="InParanoid" id="A0A1Q3CUA1"/>
<comment type="caution">
    <text evidence="3">The sequence shown here is derived from an EMBL/GenBank/DDBJ whole genome shotgun (WGS) entry which is preliminary data.</text>
</comment>
<dbReference type="InterPro" id="IPR036875">
    <property type="entry name" value="Znf_CCHC_sf"/>
</dbReference>
<reference evidence="4" key="1">
    <citation type="submission" date="2016-04" db="EMBL/GenBank/DDBJ databases">
        <title>Cephalotus genome sequencing.</title>
        <authorList>
            <person name="Fukushima K."/>
            <person name="Hasebe M."/>
            <person name="Fang X."/>
        </authorList>
    </citation>
    <scope>NUCLEOTIDE SEQUENCE [LARGE SCALE GENOMIC DNA]</scope>
    <source>
        <strain evidence="4">cv. St1</strain>
    </source>
</reference>
<gene>
    <name evidence="3" type="ORF">CFOL_v3_27074</name>
</gene>
<protein>
    <submittedName>
        <fullName evidence="3">Zf-CCHC domain-containing protein/UBN2_2 domain-containing protein</fullName>
    </submittedName>
</protein>
<feature type="non-terminal residue" evidence="3">
    <location>
        <position position="263"/>
    </location>
</feature>
<accession>A0A1Q3CUA1</accession>
<dbReference type="OrthoDB" id="1427324at2759"/>
<feature type="compositionally biased region" description="Low complexity" evidence="1">
    <location>
        <begin position="117"/>
        <end position="129"/>
    </location>
</feature>
<keyword evidence="4" id="KW-1185">Reference proteome</keyword>
<dbReference type="EMBL" id="BDDD01002946">
    <property type="protein sequence ID" value="GAV83628.1"/>
    <property type="molecule type" value="Genomic_DNA"/>
</dbReference>
<dbReference type="GO" id="GO:0008270">
    <property type="term" value="F:zinc ion binding"/>
    <property type="evidence" value="ECO:0007669"/>
    <property type="project" value="InterPro"/>
</dbReference>
<evidence type="ECO:0000313" key="4">
    <source>
        <dbReference type="Proteomes" id="UP000187406"/>
    </source>
</evidence>
<dbReference type="SUPFAM" id="SSF57756">
    <property type="entry name" value="Retrovirus zinc finger-like domains"/>
    <property type="match status" value="1"/>
</dbReference>
<evidence type="ECO:0000313" key="3">
    <source>
        <dbReference type="EMBL" id="GAV83628.1"/>
    </source>
</evidence>
<feature type="domain" description="CCHC-type" evidence="2">
    <location>
        <begin position="147"/>
        <end position="160"/>
    </location>
</feature>
<dbReference type="AlphaFoldDB" id="A0A1Q3CUA1"/>
<feature type="non-terminal residue" evidence="3">
    <location>
        <position position="1"/>
    </location>
</feature>
<evidence type="ECO:0000259" key="2">
    <source>
        <dbReference type="Pfam" id="PF00098"/>
    </source>
</evidence>
<feature type="region of interest" description="Disordered" evidence="1">
    <location>
        <begin position="105"/>
        <end position="129"/>
    </location>
</feature>
<dbReference type="Pfam" id="PF14223">
    <property type="entry name" value="Retrotran_gag_2"/>
    <property type="match status" value="1"/>
</dbReference>
<proteinExistence type="predicted"/>
<organism evidence="3 4">
    <name type="scientific">Cephalotus follicularis</name>
    <name type="common">Albany pitcher plant</name>
    <dbReference type="NCBI Taxonomy" id="3775"/>
    <lineage>
        <taxon>Eukaryota</taxon>
        <taxon>Viridiplantae</taxon>
        <taxon>Streptophyta</taxon>
        <taxon>Embryophyta</taxon>
        <taxon>Tracheophyta</taxon>
        <taxon>Spermatophyta</taxon>
        <taxon>Magnoliopsida</taxon>
        <taxon>eudicotyledons</taxon>
        <taxon>Gunneridae</taxon>
        <taxon>Pentapetalae</taxon>
        <taxon>rosids</taxon>
        <taxon>fabids</taxon>
        <taxon>Oxalidales</taxon>
        <taxon>Cephalotaceae</taxon>
        <taxon>Cephalotus</taxon>
    </lineage>
</organism>
<dbReference type="Pfam" id="PF00098">
    <property type="entry name" value="zf-CCHC"/>
    <property type="match status" value="1"/>
</dbReference>
<name>A0A1Q3CUA1_CEPFO</name>